<keyword evidence="2" id="KW-0812">Transmembrane</keyword>
<evidence type="ECO:0000256" key="1">
    <source>
        <dbReference type="SAM" id="MobiDB-lite"/>
    </source>
</evidence>
<dbReference type="EMBL" id="OCTY01000002">
    <property type="protein sequence ID" value="SOJ55023.1"/>
    <property type="molecule type" value="Genomic_DNA"/>
</dbReference>
<feature type="transmembrane region" description="Helical" evidence="2">
    <location>
        <begin position="93"/>
        <end position="115"/>
    </location>
</feature>
<dbReference type="InterPro" id="IPR019051">
    <property type="entry name" value="Trp_biosyn_TM_oprn/chp"/>
</dbReference>
<evidence type="ECO:0008006" key="5">
    <source>
        <dbReference type="Google" id="ProtNLM"/>
    </source>
</evidence>
<dbReference type="InterPro" id="IPR011746">
    <property type="entry name" value="Trp_synth-assoc_CHP"/>
</dbReference>
<feature type="transmembrane region" description="Helical" evidence="2">
    <location>
        <begin position="140"/>
        <end position="161"/>
    </location>
</feature>
<gene>
    <name evidence="3" type="ORF">MSIMFB_02513</name>
</gene>
<feature type="region of interest" description="Disordered" evidence="1">
    <location>
        <begin position="210"/>
        <end position="230"/>
    </location>
</feature>
<proteinExistence type="predicted"/>
<keyword evidence="4" id="KW-1185">Reference proteome</keyword>
<keyword evidence="2" id="KW-1133">Transmembrane helix</keyword>
<organism evidence="3 4">
    <name type="scientific">Mycobacterium simulans</name>
    <dbReference type="NCBI Taxonomy" id="627089"/>
    <lineage>
        <taxon>Bacteria</taxon>
        <taxon>Bacillati</taxon>
        <taxon>Actinomycetota</taxon>
        <taxon>Actinomycetes</taxon>
        <taxon>Mycobacteriales</taxon>
        <taxon>Mycobacteriaceae</taxon>
        <taxon>Mycobacterium</taxon>
    </lineage>
</organism>
<dbReference type="RefSeq" id="WP_186242955.1">
    <property type="nucleotide sequence ID" value="NZ_OCTY01000002.1"/>
</dbReference>
<feature type="transmembrane region" description="Helical" evidence="2">
    <location>
        <begin position="63"/>
        <end position="86"/>
    </location>
</feature>
<feature type="transmembrane region" description="Helical" evidence="2">
    <location>
        <begin position="21"/>
        <end position="43"/>
    </location>
</feature>
<protein>
    <recommendedName>
        <fullName evidence="5">TIGR02234 family membrane protein</fullName>
    </recommendedName>
</protein>
<sequence>MRAAVGRSTSSVRSDRSRLTIGIAQLLLVVAAGALWTASRLPWVVIRSFDGLGPPKAVTLSGATWSTALLPLAMLMLAAAVAALAVRGWPLRALAALLAAASFAVGYLGISLWAIPDVAARAADLAHVPVVTLVGSERHYWGGVAAVAAAVCTLTAAVLLMRVASISGAAREGTAKYASPAARRSVARRNEAATGTEDAVSDMSERMIWDALDEGHDPTDGLRRSDTEGR</sequence>
<comment type="caution">
    <text evidence="3">The sequence shown here is derived from an EMBL/GenBank/DDBJ whole genome shotgun (WGS) entry which is preliminary data.</text>
</comment>
<name>A0A7Z7N9R1_9MYCO</name>
<keyword evidence="2" id="KW-0472">Membrane</keyword>
<evidence type="ECO:0000256" key="2">
    <source>
        <dbReference type="SAM" id="Phobius"/>
    </source>
</evidence>
<evidence type="ECO:0000313" key="3">
    <source>
        <dbReference type="EMBL" id="SOJ55023.1"/>
    </source>
</evidence>
<dbReference type="Proteomes" id="UP000554965">
    <property type="component" value="Unassembled WGS sequence"/>
</dbReference>
<reference evidence="3 4" key="1">
    <citation type="submission" date="2017-10" db="EMBL/GenBank/DDBJ databases">
        <authorList>
            <consortium name="Urmite Genomes"/>
        </authorList>
    </citation>
    <scope>NUCLEOTIDE SEQUENCE [LARGE SCALE GENOMIC DNA]</scope>
    <source>
        <strain evidence="3 4">FB-527</strain>
    </source>
</reference>
<accession>A0A7Z7N9R1</accession>
<dbReference type="NCBIfam" id="TIGR02234">
    <property type="entry name" value="trp_oprn_chp"/>
    <property type="match status" value="1"/>
</dbReference>
<dbReference type="Pfam" id="PF09534">
    <property type="entry name" value="Trp_oprn_chp"/>
    <property type="match status" value="1"/>
</dbReference>
<evidence type="ECO:0000313" key="4">
    <source>
        <dbReference type="Proteomes" id="UP000554965"/>
    </source>
</evidence>
<dbReference type="AlphaFoldDB" id="A0A7Z7N9R1"/>